<sequence>MVGSGPGPRAATETEVVTPVHSPRERPDGRLQTELSQRVELLLATAGDRAARQRALAALRESGRRAALESWDLRTLRLTMRRSARAALRAVAARTGADGDDLGRLAEALLMSHGDITDALAEGFHSATAGPVGNPARDRLVDLLLHRAPTPVELAEAAAEAGWRVPTALVAVHLTPRGPSAGDAPVGLPDDVLVRALRSEALLVVPDPGARLERLTRHLVPSWRVAVGSAVAPERASASLRQARDLARLMRAGVADADCARVEDNLAALMVLRDPELSEAIERVRLTPLDAVDDAAGLRLAQTLLAWLQCGGNTAAAGRLLNVHPQTIRYRMRRLEELFGDDLDDPELRWELEAALRSRLSRS</sequence>
<feature type="region of interest" description="Disordered" evidence="1">
    <location>
        <begin position="1"/>
        <end position="30"/>
    </location>
</feature>
<dbReference type="EMBL" id="MKQR01000011">
    <property type="protein sequence ID" value="OLR93260.1"/>
    <property type="molecule type" value="Genomic_DNA"/>
</dbReference>
<comment type="caution">
    <text evidence="3">The sequence shown here is derived from an EMBL/GenBank/DDBJ whole genome shotgun (WGS) entry which is preliminary data.</text>
</comment>
<dbReference type="Proteomes" id="UP000186040">
    <property type="component" value="Unassembled WGS sequence"/>
</dbReference>
<dbReference type="InterPro" id="IPR025736">
    <property type="entry name" value="PucR_C-HTH_dom"/>
</dbReference>
<feature type="domain" description="PucR C-terminal helix-turn-helix" evidence="2">
    <location>
        <begin position="300"/>
        <end position="357"/>
    </location>
</feature>
<dbReference type="InterPro" id="IPR051448">
    <property type="entry name" value="CdaR-like_regulators"/>
</dbReference>
<protein>
    <recommendedName>
        <fullName evidence="2">PucR C-terminal helix-turn-helix domain-containing protein</fullName>
    </recommendedName>
</protein>
<proteinExistence type="predicted"/>
<evidence type="ECO:0000259" key="2">
    <source>
        <dbReference type="Pfam" id="PF13556"/>
    </source>
</evidence>
<dbReference type="Pfam" id="PF13556">
    <property type="entry name" value="HTH_30"/>
    <property type="match status" value="1"/>
</dbReference>
<dbReference type="InterPro" id="IPR042070">
    <property type="entry name" value="PucR_C-HTH_sf"/>
</dbReference>
<name>A0A1Q9LMK9_9PSEU</name>
<reference evidence="3 4" key="1">
    <citation type="submission" date="2016-10" db="EMBL/GenBank/DDBJ databases">
        <title>The Draft Genome Sequence of Actinokineospora bangkokensis 44EHWT reveals the biosynthetic pathway of antifungal compounds Thailandins with unusual extender unit butylmalonyl-CoA.</title>
        <authorList>
            <person name="Greule A."/>
            <person name="Intra B."/>
            <person name="Flemming S."/>
            <person name="Rommel M.G."/>
            <person name="Panbangred W."/>
            <person name="Bechthold A."/>
        </authorList>
    </citation>
    <scope>NUCLEOTIDE SEQUENCE [LARGE SCALE GENOMIC DNA]</scope>
    <source>
        <strain evidence="3 4">44EHW</strain>
    </source>
</reference>
<gene>
    <name evidence="3" type="ORF">BJP25_17405</name>
</gene>
<keyword evidence="4" id="KW-1185">Reference proteome</keyword>
<organism evidence="3 4">
    <name type="scientific">Actinokineospora bangkokensis</name>
    <dbReference type="NCBI Taxonomy" id="1193682"/>
    <lineage>
        <taxon>Bacteria</taxon>
        <taxon>Bacillati</taxon>
        <taxon>Actinomycetota</taxon>
        <taxon>Actinomycetes</taxon>
        <taxon>Pseudonocardiales</taxon>
        <taxon>Pseudonocardiaceae</taxon>
        <taxon>Actinokineospora</taxon>
    </lineage>
</organism>
<evidence type="ECO:0000256" key="1">
    <source>
        <dbReference type="SAM" id="MobiDB-lite"/>
    </source>
</evidence>
<accession>A0A1Q9LMK9</accession>
<evidence type="ECO:0000313" key="4">
    <source>
        <dbReference type="Proteomes" id="UP000186040"/>
    </source>
</evidence>
<dbReference type="PANTHER" id="PTHR33744">
    <property type="entry name" value="CARBOHYDRATE DIACID REGULATOR"/>
    <property type="match status" value="1"/>
</dbReference>
<dbReference type="PANTHER" id="PTHR33744:SF1">
    <property type="entry name" value="DNA-BINDING TRANSCRIPTIONAL ACTIVATOR ADER"/>
    <property type="match status" value="1"/>
</dbReference>
<evidence type="ECO:0000313" key="3">
    <source>
        <dbReference type="EMBL" id="OLR93260.1"/>
    </source>
</evidence>
<dbReference type="Gene3D" id="1.10.10.2840">
    <property type="entry name" value="PucR C-terminal helix-turn-helix domain"/>
    <property type="match status" value="1"/>
</dbReference>
<dbReference type="AlphaFoldDB" id="A0A1Q9LMK9"/>
<dbReference type="STRING" id="1193682.BJP25_17405"/>